<evidence type="ECO:0000256" key="1">
    <source>
        <dbReference type="ARBA" id="ARBA00000085"/>
    </source>
</evidence>
<evidence type="ECO:0000259" key="6">
    <source>
        <dbReference type="PROSITE" id="PS50113"/>
    </source>
</evidence>
<dbReference type="AlphaFoldDB" id="A0A286GYQ5"/>
<dbReference type="Pfam" id="PF03861">
    <property type="entry name" value="ANTAR"/>
    <property type="match status" value="1"/>
</dbReference>
<evidence type="ECO:0000313" key="8">
    <source>
        <dbReference type="EMBL" id="SOE00658.1"/>
    </source>
</evidence>
<dbReference type="InterPro" id="IPR013655">
    <property type="entry name" value="PAS_fold_3"/>
</dbReference>
<dbReference type="PROSITE" id="PS50113">
    <property type="entry name" value="PAC"/>
    <property type="match status" value="1"/>
</dbReference>
<dbReference type="InterPro" id="IPR005561">
    <property type="entry name" value="ANTAR"/>
</dbReference>
<feature type="domain" description="PAC" evidence="6">
    <location>
        <begin position="83"/>
        <end position="135"/>
    </location>
</feature>
<evidence type="ECO:0000259" key="7">
    <source>
        <dbReference type="PROSITE" id="PS50921"/>
    </source>
</evidence>
<comment type="catalytic activity">
    <reaction evidence="1">
        <text>ATP + protein L-histidine = ADP + protein N-phospho-L-histidine.</text>
        <dbReference type="EC" id="2.7.13.3"/>
    </reaction>
</comment>
<dbReference type="EC" id="2.7.13.3" evidence="2"/>
<dbReference type="GO" id="GO:0003723">
    <property type="term" value="F:RNA binding"/>
    <property type="evidence" value="ECO:0007669"/>
    <property type="project" value="InterPro"/>
</dbReference>
<keyword evidence="3" id="KW-0597">Phosphoprotein</keyword>
<dbReference type="InterPro" id="IPR035965">
    <property type="entry name" value="PAS-like_dom_sf"/>
</dbReference>
<dbReference type="InterPro" id="IPR052162">
    <property type="entry name" value="Sensor_kinase/Photoreceptor"/>
</dbReference>
<dbReference type="SUPFAM" id="SSF55785">
    <property type="entry name" value="PYP-like sensor domain (PAS domain)"/>
    <property type="match status" value="1"/>
</dbReference>
<dbReference type="CDD" id="cd00130">
    <property type="entry name" value="PAS"/>
    <property type="match status" value="1"/>
</dbReference>
<evidence type="ECO:0000256" key="5">
    <source>
        <dbReference type="ARBA" id="ARBA00022777"/>
    </source>
</evidence>
<feature type="domain" description="ANTAR" evidence="7">
    <location>
        <begin position="136"/>
        <end position="197"/>
    </location>
</feature>
<evidence type="ECO:0000256" key="3">
    <source>
        <dbReference type="ARBA" id="ARBA00022553"/>
    </source>
</evidence>
<keyword evidence="4" id="KW-0808">Transferase</keyword>
<sequence>MASPAMSPQRMPARAIPERVAGRYRYDRLSGAWWWSPEMFTMHGLPSTSPPPATEEYLRYQHAADRARVLEAIAQACADGRAFALETCIVRSDGRERAVVLVGEPQRDAGGDVVAVEGICVDITDSRRSDSDVGRAQSLEAEVGQMRAAMASRAAIEQAKGILMLLTSCGDQVAFDLLAHISSHTHRKVRDVAEVITRSAAGHGSLPDDIRAIIRDACPPPQPVR</sequence>
<dbReference type="SMART" id="SM01012">
    <property type="entry name" value="ANTAR"/>
    <property type="match status" value="1"/>
</dbReference>
<dbReference type="InterPro" id="IPR036388">
    <property type="entry name" value="WH-like_DNA-bd_sf"/>
</dbReference>
<organism evidence="8 9">
    <name type="scientific">Blastococcus haudaquaticus</name>
    <dbReference type="NCBI Taxonomy" id="1938745"/>
    <lineage>
        <taxon>Bacteria</taxon>
        <taxon>Bacillati</taxon>
        <taxon>Actinomycetota</taxon>
        <taxon>Actinomycetes</taxon>
        <taxon>Geodermatophilales</taxon>
        <taxon>Geodermatophilaceae</taxon>
        <taxon>Blastococcus</taxon>
    </lineage>
</organism>
<dbReference type="Gene3D" id="1.10.10.10">
    <property type="entry name" value="Winged helix-like DNA-binding domain superfamily/Winged helix DNA-binding domain"/>
    <property type="match status" value="1"/>
</dbReference>
<dbReference type="Pfam" id="PF08447">
    <property type="entry name" value="PAS_3"/>
    <property type="match status" value="1"/>
</dbReference>
<name>A0A286GYQ5_9ACTN</name>
<proteinExistence type="predicted"/>
<keyword evidence="9" id="KW-1185">Reference proteome</keyword>
<dbReference type="PANTHER" id="PTHR43304:SF1">
    <property type="entry name" value="PAC DOMAIN-CONTAINING PROTEIN"/>
    <property type="match status" value="1"/>
</dbReference>
<dbReference type="SUPFAM" id="SSF52172">
    <property type="entry name" value="CheY-like"/>
    <property type="match status" value="1"/>
</dbReference>
<dbReference type="InterPro" id="IPR000700">
    <property type="entry name" value="PAS-assoc_C"/>
</dbReference>
<reference evidence="9" key="1">
    <citation type="submission" date="2017-09" db="EMBL/GenBank/DDBJ databases">
        <authorList>
            <person name="Varghese N."/>
            <person name="Submissions S."/>
        </authorList>
    </citation>
    <scope>NUCLEOTIDE SEQUENCE [LARGE SCALE GENOMIC DNA]</scope>
    <source>
        <strain evidence="9">DSM 44270</strain>
    </source>
</reference>
<dbReference type="GO" id="GO:0004673">
    <property type="term" value="F:protein histidine kinase activity"/>
    <property type="evidence" value="ECO:0007669"/>
    <property type="project" value="UniProtKB-EC"/>
</dbReference>
<accession>A0A286GYQ5</accession>
<dbReference type="OrthoDB" id="3787288at2"/>
<dbReference type="PROSITE" id="PS50921">
    <property type="entry name" value="ANTAR"/>
    <property type="match status" value="1"/>
</dbReference>
<dbReference type="Gene3D" id="2.10.70.100">
    <property type="match status" value="1"/>
</dbReference>
<dbReference type="InterPro" id="IPR011006">
    <property type="entry name" value="CheY-like_superfamily"/>
</dbReference>
<dbReference type="InterPro" id="IPR000014">
    <property type="entry name" value="PAS"/>
</dbReference>
<evidence type="ECO:0000256" key="4">
    <source>
        <dbReference type="ARBA" id="ARBA00022679"/>
    </source>
</evidence>
<protein>
    <recommendedName>
        <fullName evidence="2">histidine kinase</fullName>
        <ecNumber evidence="2">2.7.13.3</ecNumber>
    </recommendedName>
</protein>
<gene>
    <name evidence="8" type="ORF">SAMN06272739_2713</name>
</gene>
<dbReference type="Gene3D" id="3.30.450.20">
    <property type="entry name" value="PAS domain"/>
    <property type="match status" value="1"/>
</dbReference>
<dbReference type="PANTHER" id="PTHR43304">
    <property type="entry name" value="PHYTOCHROME-LIKE PROTEIN CPH1"/>
    <property type="match status" value="1"/>
</dbReference>
<evidence type="ECO:0000256" key="2">
    <source>
        <dbReference type="ARBA" id="ARBA00012438"/>
    </source>
</evidence>
<dbReference type="Proteomes" id="UP000219482">
    <property type="component" value="Unassembled WGS sequence"/>
</dbReference>
<keyword evidence="5" id="KW-0418">Kinase</keyword>
<dbReference type="RefSeq" id="WP_143278464.1">
    <property type="nucleotide sequence ID" value="NZ_OCNK01000003.1"/>
</dbReference>
<dbReference type="EMBL" id="OCNK01000003">
    <property type="protein sequence ID" value="SOE00658.1"/>
    <property type="molecule type" value="Genomic_DNA"/>
</dbReference>
<evidence type="ECO:0000313" key="9">
    <source>
        <dbReference type="Proteomes" id="UP000219482"/>
    </source>
</evidence>